<feature type="domain" description="DUF4283" evidence="2">
    <location>
        <begin position="172"/>
        <end position="251"/>
    </location>
</feature>
<evidence type="ECO:0000256" key="1">
    <source>
        <dbReference type="SAM" id="MobiDB-lite"/>
    </source>
</evidence>
<dbReference type="OrthoDB" id="1939300at2759"/>
<accession>A0A9P1EMF6</accession>
<keyword evidence="4" id="KW-1185">Reference proteome</keyword>
<organism evidence="3 4">
    <name type="scientific">Cuscuta europaea</name>
    <name type="common">European dodder</name>
    <dbReference type="NCBI Taxonomy" id="41803"/>
    <lineage>
        <taxon>Eukaryota</taxon>
        <taxon>Viridiplantae</taxon>
        <taxon>Streptophyta</taxon>
        <taxon>Embryophyta</taxon>
        <taxon>Tracheophyta</taxon>
        <taxon>Spermatophyta</taxon>
        <taxon>Magnoliopsida</taxon>
        <taxon>eudicotyledons</taxon>
        <taxon>Gunneridae</taxon>
        <taxon>Pentapetalae</taxon>
        <taxon>asterids</taxon>
        <taxon>lamiids</taxon>
        <taxon>Solanales</taxon>
        <taxon>Convolvulaceae</taxon>
        <taxon>Cuscuteae</taxon>
        <taxon>Cuscuta</taxon>
        <taxon>Cuscuta subgen. Cuscuta</taxon>
    </lineage>
</organism>
<dbReference type="Pfam" id="PF14111">
    <property type="entry name" value="DUF4283"/>
    <property type="match status" value="1"/>
</dbReference>
<dbReference type="EMBL" id="CAMAPE010000065">
    <property type="protein sequence ID" value="CAH9114496.1"/>
    <property type="molecule type" value="Genomic_DNA"/>
</dbReference>
<sequence length="485" mass="53274">MEQTASVNASTGPSSTVEQTTAMEQTASAVTNASAVKQAASAAELPADIDLPSHETVTEAGFNDMMTGLNLKTAKDAGPKVVTEKLTGNANVAAIKEGGATALAVKSVQLLRILCFAQQQSVQGNGFDTNKKPWTTLFKDNRATSHGIKLNFVPPKGNSLDFSGRLLPSMVEMWGYCLVGYFTGHFPGLKAIHELKFKWGVKCQVRTHDKGWVIFKFQTEGDRLKVLNGGPFTIFGKLLMLKILSEDFTFDDEEFLKVPIWVKFPHLPMKLWNKDAMSEVASMVGMPLTTDLVTQERSNHNFARVLIEVDASKPPMLSFPIRLPSRKVIQQAVVYETFPNFCFHCKKYGHDPFICKELHEKEELEKNLVEKELKKTNDISVDDTKDAAPMEADTEGLELGGLVEPMDTVVRAEEDTRDVLAEVPEAEIAASDAIIVPSPISGGGGGEHPNMLPVSEEENPLSWLRILPSRSAGADEKVEHLYAWG</sequence>
<dbReference type="PANTHER" id="PTHR31286:SF168">
    <property type="entry name" value="DUF4283 DOMAIN-CONTAINING PROTEIN"/>
    <property type="match status" value="1"/>
</dbReference>
<evidence type="ECO:0000313" key="4">
    <source>
        <dbReference type="Proteomes" id="UP001152484"/>
    </source>
</evidence>
<name>A0A9P1EMF6_CUSEU</name>
<reference evidence="3" key="1">
    <citation type="submission" date="2022-07" db="EMBL/GenBank/DDBJ databases">
        <authorList>
            <person name="Macas J."/>
            <person name="Novak P."/>
            <person name="Neumann P."/>
        </authorList>
    </citation>
    <scope>NUCLEOTIDE SEQUENCE</scope>
</reference>
<evidence type="ECO:0000259" key="2">
    <source>
        <dbReference type="Pfam" id="PF14111"/>
    </source>
</evidence>
<feature type="region of interest" description="Disordered" evidence="1">
    <location>
        <begin position="1"/>
        <end position="21"/>
    </location>
</feature>
<protein>
    <recommendedName>
        <fullName evidence="2">DUF4283 domain-containing protein</fullName>
    </recommendedName>
</protein>
<dbReference type="InterPro" id="IPR025558">
    <property type="entry name" value="DUF4283"/>
</dbReference>
<gene>
    <name evidence="3" type="ORF">CEURO_LOCUS20392</name>
</gene>
<dbReference type="PANTHER" id="PTHR31286">
    <property type="entry name" value="GLYCINE-RICH CELL WALL STRUCTURAL PROTEIN 1.8-LIKE"/>
    <property type="match status" value="1"/>
</dbReference>
<proteinExistence type="predicted"/>
<dbReference type="Proteomes" id="UP001152484">
    <property type="component" value="Unassembled WGS sequence"/>
</dbReference>
<dbReference type="InterPro" id="IPR040256">
    <property type="entry name" value="At4g02000-like"/>
</dbReference>
<dbReference type="AlphaFoldDB" id="A0A9P1EMF6"/>
<evidence type="ECO:0000313" key="3">
    <source>
        <dbReference type="EMBL" id="CAH9114496.1"/>
    </source>
</evidence>
<comment type="caution">
    <text evidence="3">The sequence shown here is derived from an EMBL/GenBank/DDBJ whole genome shotgun (WGS) entry which is preliminary data.</text>
</comment>